<keyword evidence="3" id="KW-1185">Reference proteome</keyword>
<evidence type="ECO:0000313" key="2">
    <source>
        <dbReference type="EMBL" id="CRG89947.1"/>
    </source>
</evidence>
<dbReference type="OrthoDB" id="4487196at2759"/>
<dbReference type="OMA" id="REQWEGH"/>
<dbReference type="Proteomes" id="UP000054383">
    <property type="component" value="Unassembled WGS sequence"/>
</dbReference>
<evidence type="ECO:0000313" key="3">
    <source>
        <dbReference type="Proteomes" id="UP000054383"/>
    </source>
</evidence>
<gene>
    <name evidence="2" type="ORF">PISL3812_06986</name>
</gene>
<proteinExistence type="predicted"/>
<accession>A0A0U1M300</accession>
<dbReference type="EMBL" id="CVMT01000007">
    <property type="protein sequence ID" value="CRG89947.1"/>
    <property type="molecule type" value="Genomic_DNA"/>
</dbReference>
<protein>
    <recommendedName>
        <fullName evidence="4">Retrotransposon gag domain-containing protein</fullName>
    </recommendedName>
</protein>
<evidence type="ECO:0008006" key="4">
    <source>
        <dbReference type="Google" id="ProtNLM"/>
    </source>
</evidence>
<name>A0A0U1M300_TALIS</name>
<evidence type="ECO:0000256" key="1">
    <source>
        <dbReference type="SAM" id="MobiDB-lite"/>
    </source>
</evidence>
<feature type="compositionally biased region" description="Basic residues" evidence="1">
    <location>
        <begin position="1"/>
        <end position="12"/>
    </location>
</feature>
<dbReference type="AlphaFoldDB" id="A0A0U1M300"/>
<sequence length="349" mass="41758">MPRRGKGGKRRSQAPPPASSPSIKDEMSDIQTIPDARDDIDGVEELPFHHGYNAQPIYEDHHENDSETSTELQIQGMAALDQTDPEIQHLRQELYHVMRERRVAHLRNRIRRERQMLEETQAFHNYHHYHHHHHHHRHQQERFAGVKRQRSDSISSVVSVRPARPPVKYRYRGRSIQEFRTYMTKMEAHFYHHSGYYVDDVRKVQEGITTLSGEMREQWEGHSDTLRPDRYTWQEFYGFFLDMLLRHPKRLQGAESKFQSARQRKGQSVRDFARYLARLEADYPGRFAEWQKIEYIRSRVLEEIGRESRTYAREPRTYQAFVSHLVMVEITIPERRAVLRKKLPHPDHV</sequence>
<organism evidence="2 3">
    <name type="scientific">Talaromyces islandicus</name>
    <name type="common">Penicillium islandicum</name>
    <dbReference type="NCBI Taxonomy" id="28573"/>
    <lineage>
        <taxon>Eukaryota</taxon>
        <taxon>Fungi</taxon>
        <taxon>Dikarya</taxon>
        <taxon>Ascomycota</taxon>
        <taxon>Pezizomycotina</taxon>
        <taxon>Eurotiomycetes</taxon>
        <taxon>Eurotiomycetidae</taxon>
        <taxon>Eurotiales</taxon>
        <taxon>Trichocomaceae</taxon>
        <taxon>Talaromyces</taxon>
        <taxon>Talaromyces sect. Islandici</taxon>
    </lineage>
</organism>
<dbReference type="STRING" id="28573.A0A0U1M300"/>
<feature type="region of interest" description="Disordered" evidence="1">
    <location>
        <begin position="1"/>
        <end position="27"/>
    </location>
</feature>
<reference evidence="2 3" key="1">
    <citation type="submission" date="2015-04" db="EMBL/GenBank/DDBJ databases">
        <authorList>
            <person name="Syromyatnikov M.Y."/>
            <person name="Popov V.N."/>
        </authorList>
    </citation>
    <scope>NUCLEOTIDE SEQUENCE [LARGE SCALE GENOMIC DNA]</scope>
    <source>
        <strain evidence="2">WF-38-12</strain>
    </source>
</reference>